<dbReference type="GO" id="GO:0008168">
    <property type="term" value="F:methyltransferase activity"/>
    <property type="evidence" value="ECO:0007669"/>
    <property type="project" value="UniProtKB-KW"/>
</dbReference>
<dbReference type="GO" id="GO:0032259">
    <property type="term" value="P:methylation"/>
    <property type="evidence" value="ECO:0007669"/>
    <property type="project" value="UniProtKB-KW"/>
</dbReference>
<dbReference type="InterPro" id="IPR041698">
    <property type="entry name" value="Methyltransf_25"/>
</dbReference>
<protein>
    <submittedName>
        <fullName evidence="4">Class I SAM-dependent methyltransferase</fullName>
    </submittedName>
</protein>
<proteinExistence type="predicted"/>
<gene>
    <name evidence="4" type="ORF">K3181_01225</name>
</gene>
<evidence type="ECO:0000259" key="3">
    <source>
        <dbReference type="Pfam" id="PF13649"/>
    </source>
</evidence>
<dbReference type="EMBL" id="JAIGNU010000001">
    <property type="protein sequence ID" value="MBX7500061.1"/>
    <property type="molecule type" value="Genomic_DNA"/>
</dbReference>
<dbReference type="Pfam" id="PF13649">
    <property type="entry name" value="Methyltransf_25"/>
    <property type="match status" value="1"/>
</dbReference>
<dbReference type="Gene3D" id="3.40.50.150">
    <property type="entry name" value="Vaccinia Virus protein VP39"/>
    <property type="match status" value="1"/>
</dbReference>
<evidence type="ECO:0000313" key="4">
    <source>
        <dbReference type="EMBL" id="MBX7500061.1"/>
    </source>
</evidence>
<sequence length="200" mass="22094">MSADPATIAFYEANAPRYTLSFGQAPSRHLDSFLDRHEPGARVLELGCGGGRDSGRIRERGFDLDATDGTPAMVRKANERFDVGARVMRFDELDAVAAYDAVWAHACLLHVARADLPGVLAAIHRALRPGGWHFANYKLGDGEGRDPLGRLTNLPDEAWLERVYRDSGFAIVATERYRGEGADGVQRDWSALTLRKEDRP</sequence>
<evidence type="ECO:0000313" key="5">
    <source>
        <dbReference type="Proteomes" id="UP000782554"/>
    </source>
</evidence>
<keyword evidence="5" id="KW-1185">Reference proteome</keyword>
<keyword evidence="2" id="KW-0808">Transferase</keyword>
<dbReference type="Proteomes" id="UP000782554">
    <property type="component" value="Unassembled WGS sequence"/>
</dbReference>
<evidence type="ECO:0000256" key="1">
    <source>
        <dbReference type="ARBA" id="ARBA00022603"/>
    </source>
</evidence>
<name>A0ABS7JR24_9SPHN</name>
<comment type="caution">
    <text evidence="4">The sequence shown here is derived from an EMBL/GenBank/DDBJ whole genome shotgun (WGS) entry which is preliminary data.</text>
</comment>
<accession>A0ABS7JR24</accession>
<evidence type="ECO:0000256" key="2">
    <source>
        <dbReference type="ARBA" id="ARBA00022679"/>
    </source>
</evidence>
<reference evidence="4 5" key="1">
    <citation type="submission" date="2021-08" db="EMBL/GenBank/DDBJ databases">
        <title>Comparative Genomics Analysis of the Genus Qipengyuania Reveals Extensive Genetic Diversity and Metabolic Versatility, Including the Description of Fifteen Novel Species.</title>
        <authorList>
            <person name="Liu Y."/>
        </authorList>
    </citation>
    <scope>NUCLEOTIDE SEQUENCE [LARGE SCALE GENOMIC DNA]</scope>
    <source>
        <strain evidence="4 5">YG27</strain>
    </source>
</reference>
<dbReference type="SUPFAM" id="SSF53335">
    <property type="entry name" value="S-adenosyl-L-methionine-dependent methyltransferases"/>
    <property type="match status" value="1"/>
</dbReference>
<feature type="domain" description="Methyltransferase" evidence="3">
    <location>
        <begin position="43"/>
        <end position="131"/>
    </location>
</feature>
<dbReference type="PANTHER" id="PTHR43861:SF1">
    <property type="entry name" value="TRANS-ACONITATE 2-METHYLTRANSFERASE"/>
    <property type="match status" value="1"/>
</dbReference>
<dbReference type="RefSeq" id="WP_221600054.1">
    <property type="nucleotide sequence ID" value="NZ_JAIGNU010000001.1"/>
</dbReference>
<dbReference type="CDD" id="cd02440">
    <property type="entry name" value="AdoMet_MTases"/>
    <property type="match status" value="1"/>
</dbReference>
<keyword evidence="1 4" id="KW-0489">Methyltransferase</keyword>
<dbReference type="InterPro" id="IPR029063">
    <property type="entry name" value="SAM-dependent_MTases_sf"/>
</dbReference>
<dbReference type="PANTHER" id="PTHR43861">
    <property type="entry name" value="TRANS-ACONITATE 2-METHYLTRANSFERASE-RELATED"/>
    <property type="match status" value="1"/>
</dbReference>
<organism evidence="4 5">
    <name type="scientific">Qipengyuania mesophila</name>
    <dbReference type="NCBI Taxonomy" id="2867246"/>
    <lineage>
        <taxon>Bacteria</taxon>
        <taxon>Pseudomonadati</taxon>
        <taxon>Pseudomonadota</taxon>
        <taxon>Alphaproteobacteria</taxon>
        <taxon>Sphingomonadales</taxon>
        <taxon>Erythrobacteraceae</taxon>
        <taxon>Qipengyuania</taxon>
    </lineage>
</organism>